<evidence type="ECO:0000313" key="1">
    <source>
        <dbReference type="EMBL" id="ETN45868.1"/>
    </source>
</evidence>
<dbReference type="EMBL" id="KB822711">
    <property type="protein sequence ID" value="ETN45868.1"/>
    <property type="molecule type" value="Genomic_DNA"/>
</dbReference>
<dbReference type="InParanoid" id="W2SCZ4"/>
<feature type="non-terminal residue" evidence="1">
    <location>
        <position position="1"/>
    </location>
</feature>
<evidence type="ECO:0000313" key="2">
    <source>
        <dbReference type="Proteomes" id="UP000030752"/>
    </source>
</evidence>
<dbReference type="VEuPathDB" id="FungiDB:HMPREF1541_00049"/>
<name>W2SCZ4_CYPE1</name>
<protein>
    <submittedName>
        <fullName evidence="1">Uncharacterized protein</fullName>
    </submittedName>
</protein>
<sequence>VGGGCLDIASIKDVAKGGAFDNAVKLPLEAAVLFSSPFDFNMTDIWKNRLDSTIHGATETLRSMVACSYLTDYRCNFIVGFRDQSASR</sequence>
<dbReference type="GeneID" id="19967388"/>
<reference evidence="1 2" key="1">
    <citation type="submission" date="2013-03" db="EMBL/GenBank/DDBJ databases">
        <title>The Genome Sequence of Phialophora europaea CBS 101466.</title>
        <authorList>
            <consortium name="The Broad Institute Genomics Platform"/>
            <person name="Cuomo C."/>
            <person name="de Hoog S."/>
            <person name="Gorbushina A."/>
            <person name="Walker B."/>
            <person name="Young S.K."/>
            <person name="Zeng Q."/>
            <person name="Gargeya S."/>
            <person name="Fitzgerald M."/>
            <person name="Haas B."/>
            <person name="Abouelleil A."/>
            <person name="Allen A.W."/>
            <person name="Alvarado L."/>
            <person name="Arachchi H.M."/>
            <person name="Berlin A.M."/>
            <person name="Chapman S.B."/>
            <person name="Gainer-Dewar J."/>
            <person name="Goldberg J."/>
            <person name="Griggs A."/>
            <person name="Gujja S."/>
            <person name="Hansen M."/>
            <person name="Howarth C."/>
            <person name="Imamovic A."/>
            <person name="Ireland A."/>
            <person name="Larimer J."/>
            <person name="McCowan C."/>
            <person name="Murphy C."/>
            <person name="Pearson M."/>
            <person name="Poon T.W."/>
            <person name="Priest M."/>
            <person name="Roberts A."/>
            <person name="Saif S."/>
            <person name="Shea T."/>
            <person name="Sisk P."/>
            <person name="Sykes S."/>
            <person name="Wortman J."/>
            <person name="Nusbaum C."/>
            <person name="Birren B."/>
        </authorList>
    </citation>
    <scope>NUCLEOTIDE SEQUENCE [LARGE SCALE GENOMIC DNA]</scope>
    <source>
        <strain evidence="1 2">CBS 101466</strain>
    </source>
</reference>
<organism evidence="1 2">
    <name type="scientific">Cyphellophora europaea (strain CBS 101466)</name>
    <name type="common">Phialophora europaea</name>
    <dbReference type="NCBI Taxonomy" id="1220924"/>
    <lineage>
        <taxon>Eukaryota</taxon>
        <taxon>Fungi</taxon>
        <taxon>Dikarya</taxon>
        <taxon>Ascomycota</taxon>
        <taxon>Pezizomycotina</taxon>
        <taxon>Eurotiomycetes</taxon>
        <taxon>Chaetothyriomycetidae</taxon>
        <taxon>Chaetothyriales</taxon>
        <taxon>Cyphellophoraceae</taxon>
        <taxon>Cyphellophora</taxon>
    </lineage>
</organism>
<dbReference type="Proteomes" id="UP000030752">
    <property type="component" value="Unassembled WGS sequence"/>
</dbReference>
<dbReference type="AlphaFoldDB" id="W2SCZ4"/>
<feature type="non-terminal residue" evidence="1">
    <location>
        <position position="88"/>
    </location>
</feature>
<dbReference type="HOGENOM" id="CLU_2474920_0_0_1"/>
<gene>
    <name evidence="1" type="ORF">HMPREF1541_00049</name>
</gene>
<dbReference type="RefSeq" id="XP_008710580.1">
    <property type="nucleotide sequence ID" value="XM_008712358.1"/>
</dbReference>
<accession>W2SCZ4</accession>
<keyword evidence="2" id="KW-1185">Reference proteome</keyword>
<proteinExistence type="predicted"/>